<dbReference type="InterPro" id="IPR019734">
    <property type="entry name" value="TPR_rpt"/>
</dbReference>
<dbReference type="OrthoDB" id="2148418at2759"/>
<proteinExistence type="predicted"/>
<reference evidence="2" key="1">
    <citation type="journal article" date="2012" name="Nature">
        <title>Algal genomes reveal evolutionary mosaicism and the fate of nucleomorphs.</title>
        <authorList>
            <consortium name="DOE Joint Genome Institute"/>
            <person name="Curtis B.A."/>
            <person name="Tanifuji G."/>
            <person name="Burki F."/>
            <person name="Gruber A."/>
            <person name="Irimia M."/>
            <person name="Maruyama S."/>
            <person name="Arias M.C."/>
            <person name="Ball S.G."/>
            <person name="Gile G.H."/>
            <person name="Hirakawa Y."/>
            <person name="Hopkins J.F."/>
            <person name="Kuo A."/>
            <person name="Rensing S.A."/>
            <person name="Schmutz J."/>
            <person name="Symeonidi A."/>
            <person name="Elias M."/>
            <person name="Eveleigh R.J."/>
            <person name="Herman E.K."/>
            <person name="Klute M.J."/>
            <person name="Nakayama T."/>
            <person name="Obornik M."/>
            <person name="Reyes-Prieto A."/>
            <person name="Armbrust E.V."/>
            <person name="Aves S.J."/>
            <person name="Beiko R.G."/>
            <person name="Coutinho P."/>
            <person name="Dacks J.B."/>
            <person name="Durnford D.G."/>
            <person name="Fast N.M."/>
            <person name="Green B.R."/>
            <person name="Grisdale C.J."/>
            <person name="Hempel F."/>
            <person name="Henrissat B."/>
            <person name="Hoppner M.P."/>
            <person name="Ishida K."/>
            <person name="Kim E."/>
            <person name="Koreny L."/>
            <person name="Kroth P.G."/>
            <person name="Liu Y."/>
            <person name="Malik S.B."/>
            <person name="Maier U.G."/>
            <person name="McRose D."/>
            <person name="Mock T."/>
            <person name="Neilson J.A."/>
            <person name="Onodera N.T."/>
            <person name="Poole A.M."/>
            <person name="Pritham E.J."/>
            <person name="Richards T.A."/>
            <person name="Rocap G."/>
            <person name="Roy S.W."/>
            <person name="Sarai C."/>
            <person name="Schaack S."/>
            <person name="Shirato S."/>
            <person name="Slamovits C.H."/>
            <person name="Spencer D.F."/>
            <person name="Suzuki S."/>
            <person name="Worden A.Z."/>
            <person name="Zauner S."/>
            <person name="Barry K."/>
            <person name="Bell C."/>
            <person name="Bharti A.K."/>
            <person name="Crow J.A."/>
            <person name="Grimwood J."/>
            <person name="Kramer R."/>
            <person name="Lindquist E."/>
            <person name="Lucas S."/>
            <person name="Salamov A."/>
            <person name="McFadden G.I."/>
            <person name="Lane C.E."/>
            <person name="Keeling P.J."/>
            <person name="Gray M.W."/>
            <person name="Grigoriev I.V."/>
            <person name="Archibald J.M."/>
        </authorList>
    </citation>
    <scope>NUCLEOTIDE SEQUENCE</scope>
    <source>
        <strain evidence="2">CCMP2712</strain>
    </source>
</reference>
<keyword evidence="2" id="KW-1185">Reference proteome</keyword>
<organism evidence="1 2">
    <name type="scientific">Guillardia theta (strain CCMP2712)</name>
    <name type="common">Cryptophyte</name>
    <dbReference type="NCBI Taxonomy" id="905079"/>
    <lineage>
        <taxon>Eukaryota</taxon>
        <taxon>Cryptophyceae</taxon>
        <taxon>Pyrenomonadales</taxon>
        <taxon>Geminigeraceae</taxon>
        <taxon>Guillardia</taxon>
    </lineage>
</organism>
<dbReference type="OMA" id="RIDETCM"/>
<evidence type="ECO:0000313" key="1">
    <source>
        <dbReference type="EnsemblProtists" id="EKX47412"/>
    </source>
</evidence>
<dbReference type="Proteomes" id="UP000011087">
    <property type="component" value="Unassembled WGS sequence"/>
</dbReference>
<dbReference type="SUPFAM" id="SSF48452">
    <property type="entry name" value="TPR-like"/>
    <property type="match status" value="1"/>
</dbReference>
<sequence length="155" mass="17764">MLRKAELLTDHNEPVSAVTYNNLACYYRRVNKLRTALNYLKKAQQIEMRNEGSAANPAGTSLNLCAVLSQLESRHEEALLHARSAVYLIKEELRSVRSWLTWEEPDEKGQKSEQSPEVMNKMAVLAISYHNIGVEEEFLKQFDESIQAYKKGLHV</sequence>
<dbReference type="STRING" id="905079.L1JGH2"/>
<reference evidence="2" key="2">
    <citation type="submission" date="2012-11" db="EMBL/GenBank/DDBJ databases">
        <authorList>
            <person name="Kuo A."/>
            <person name="Curtis B.A."/>
            <person name="Tanifuji G."/>
            <person name="Burki F."/>
            <person name="Gruber A."/>
            <person name="Irimia M."/>
            <person name="Maruyama S."/>
            <person name="Arias M.C."/>
            <person name="Ball S.G."/>
            <person name="Gile G.H."/>
            <person name="Hirakawa Y."/>
            <person name="Hopkins J.F."/>
            <person name="Rensing S.A."/>
            <person name="Schmutz J."/>
            <person name="Symeonidi A."/>
            <person name="Elias M."/>
            <person name="Eveleigh R.J."/>
            <person name="Herman E.K."/>
            <person name="Klute M.J."/>
            <person name="Nakayama T."/>
            <person name="Obornik M."/>
            <person name="Reyes-Prieto A."/>
            <person name="Armbrust E.V."/>
            <person name="Aves S.J."/>
            <person name="Beiko R.G."/>
            <person name="Coutinho P."/>
            <person name="Dacks J.B."/>
            <person name="Durnford D.G."/>
            <person name="Fast N.M."/>
            <person name="Green B.R."/>
            <person name="Grisdale C."/>
            <person name="Hempe F."/>
            <person name="Henrissat B."/>
            <person name="Hoppner M.P."/>
            <person name="Ishida K.-I."/>
            <person name="Kim E."/>
            <person name="Koreny L."/>
            <person name="Kroth P.G."/>
            <person name="Liu Y."/>
            <person name="Malik S.-B."/>
            <person name="Maier U.G."/>
            <person name="McRose D."/>
            <person name="Mock T."/>
            <person name="Neilson J.A."/>
            <person name="Onodera N.T."/>
            <person name="Poole A.M."/>
            <person name="Pritham E.J."/>
            <person name="Richards T.A."/>
            <person name="Rocap G."/>
            <person name="Roy S.W."/>
            <person name="Sarai C."/>
            <person name="Schaack S."/>
            <person name="Shirato S."/>
            <person name="Slamovits C.H."/>
            <person name="Spencer D.F."/>
            <person name="Suzuki S."/>
            <person name="Worden A.Z."/>
            <person name="Zauner S."/>
            <person name="Barry K."/>
            <person name="Bell C."/>
            <person name="Bharti A.K."/>
            <person name="Crow J.A."/>
            <person name="Grimwood J."/>
            <person name="Kramer R."/>
            <person name="Lindquist E."/>
            <person name="Lucas S."/>
            <person name="Salamov A."/>
            <person name="McFadden G.I."/>
            <person name="Lane C.E."/>
            <person name="Keeling P.J."/>
            <person name="Gray M.W."/>
            <person name="Grigoriev I.V."/>
            <person name="Archibald J.M."/>
        </authorList>
    </citation>
    <scope>NUCLEOTIDE SEQUENCE</scope>
    <source>
        <strain evidence="2">CCMP2712</strain>
    </source>
</reference>
<evidence type="ECO:0008006" key="3">
    <source>
        <dbReference type="Google" id="ProtNLM"/>
    </source>
</evidence>
<name>A0A0C3TU24_GUITC</name>
<dbReference type="PaxDb" id="55529-EKX47412"/>
<dbReference type="Pfam" id="PF13374">
    <property type="entry name" value="TPR_10"/>
    <property type="match status" value="1"/>
</dbReference>
<dbReference type="Pfam" id="PF13181">
    <property type="entry name" value="TPR_8"/>
    <property type="match status" value="1"/>
</dbReference>
<dbReference type="eggNOG" id="ENOG502R6RA">
    <property type="taxonomic scope" value="Eukaryota"/>
</dbReference>
<reference evidence="1" key="3">
    <citation type="submission" date="2015-06" db="UniProtKB">
        <authorList>
            <consortium name="EnsemblProtists"/>
        </authorList>
    </citation>
    <scope>IDENTIFICATION</scope>
</reference>
<dbReference type="EnsemblProtists" id="EKX47412">
    <property type="protein sequence ID" value="EKX47412"/>
    <property type="gene ID" value="GUITHDRAFT_49601"/>
</dbReference>
<evidence type="ECO:0000313" key="2">
    <source>
        <dbReference type="Proteomes" id="UP000011087"/>
    </source>
</evidence>
<accession>A0A0C3TU24</accession>
<dbReference type="InterPro" id="IPR011990">
    <property type="entry name" value="TPR-like_helical_dom_sf"/>
</dbReference>
<dbReference type="HOGENOM" id="CLU_1700142_0_0_1"/>
<protein>
    <recommendedName>
        <fullName evidence="3">Kinesin light chain</fullName>
    </recommendedName>
</protein>
<dbReference type="Gene3D" id="1.25.40.10">
    <property type="entry name" value="Tetratricopeptide repeat domain"/>
    <property type="match status" value="1"/>
</dbReference>